<evidence type="ECO:0008006" key="5">
    <source>
        <dbReference type="Google" id="ProtNLM"/>
    </source>
</evidence>
<keyword evidence="1" id="KW-0472">Membrane</keyword>
<keyword evidence="1" id="KW-0812">Transmembrane</keyword>
<proteinExistence type="predicted"/>
<dbReference type="OrthoDB" id="10035006at2759"/>
<dbReference type="Proteomes" id="UP000663823">
    <property type="component" value="Unassembled WGS sequence"/>
</dbReference>
<organism evidence="2 4">
    <name type="scientific">Rotaria sordida</name>
    <dbReference type="NCBI Taxonomy" id="392033"/>
    <lineage>
        <taxon>Eukaryota</taxon>
        <taxon>Metazoa</taxon>
        <taxon>Spiralia</taxon>
        <taxon>Gnathifera</taxon>
        <taxon>Rotifera</taxon>
        <taxon>Eurotatoria</taxon>
        <taxon>Bdelloidea</taxon>
        <taxon>Philodinida</taxon>
        <taxon>Philodinidae</taxon>
        <taxon>Rotaria</taxon>
    </lineage>
</organism>
<comment type="caution">
    <text evidence="2">The sequence shown here is derived from an EMBL/GenBank/DDBJ whole genome shotgun (WGS) entry which is preliminary data.</text>
</comment>
<reference evidence="2" key="1">
    <citation type="submission" date="2021-02" db="EMBL/GenBank/DDBJ databases">
        <authorList>
            <person name="Nowell W R."/>
        </authorList>
    </citation>
    <scope>NUCLEOTIDE SEQUENCE</scope>
</reference>
<evidence type="ECO:0000256" key="1">
    <source>
        <dbReference type="SAM" id="Phobius"/>
    </source>
</evidence>
<feature type="transmembrane region" description="Helical" evidence="1">
    <location>
        <begin position="16"/>
        <end position="39"/>
    </location>
</feature>
<keyword evidence="1" id="KW-1133">Transmembrane helix</keyword>
<accession>A0A814J0N1</accession>
<sequence>MTKTKFVQSKIMFAQYFVYILGILNLILAGIAIFCVVYAQDHPEHFSLVYIAVSIFMFYMGTMLIIIILQIIEIYQEQYKKKIQSSLEIPISTLTTDISPQINSIINKTIIKPKIYLSHSQTLPLILSSYKSQHTSSLILKKFQNTSNEFITTTTCSTFLPKYQQTLTTLNKNYQSFAFITNDHHRHSS</sequence>
<gene>
    <name evidence="3" type="ORF">OTI717_LOCUS6529</name>
    <name evidence="2" type="ORF">RFH988_LOCUS15715</name>
</gene>
<name>A0A814J0N1_9BILA</name>
<evidence type="ECO:0000313" key="4">
    <source>
        <dbReference type="Proteomes" id="UP000663882"/>
    </source>
</evidence>
<dbReference type="Proteomes" id="UP000663882">
    <property type="component" value="Unassembled WGS sequence"/>
</dbReference>
<dbReference type="EMBL" id="CAJOAX010000461">
    <property type="protein sequence ID" value="CAF3595515.1"/>
    <property type="molecule type" value="Genomic_DNA"/>
</dbReference>
<protein>
    <recommendedName>
        <fullName evidence="5">Transmembrane protein</fullName>
    </recommendedName>
</protein>
<dbReference type="AlphaFoldDB" id="A0A814J0N1"/>
<evidence type="ECO:0000313" key="2">
    <source>
        <dbReference type="EMBL" id="CAF1031053.1"/>
    </source>
</evidence>
<dbReference type="EMBL" id="CAJNOO010000775">
    <property type="protein sequence ID" value="CAF1031053.1"/>
    <property type="molecule type" value="Genomic_DNA"/>
</dbReference>
<evidence type="ECO:0000313" key="3">
    <source>
        <dbReference type="EMBL" id="CAF3595515.1"/>
    </source>
</evidence>
<feature type="transmembrane region" description="Helical" evidence="1">
    <location>
        <begin position="45"/>
        <end position="72"/>
    </location>
</feature>